<dbReference type="EMBL" id="WIXP02000010">
    <property type="protein sequence ID" value="KAF6203653.1"/>
    <property type="molecule type" value="Genomic_DNA"/>
</dbReference>
<comment type="caution">
    <text evidence="1">The sequence shown here is derived from an EMBL/GenBank/DDBJ whole genome shotgun (WGS) entry which is preliminary data.</text>
</comment>
<keyword evidence="2" id="KW-1185">Reference proteome</keyword>
<dbReference type="Proteomes" id="UP000466442">
    <property type="component" value="Unassembled WGS sequence"/>
</dbReference>
<dbReference type="InterPro" id="IPR036397">
    <property type="entry name" value="RNaseH_sf"/>
</dbReference>
<dbReference type="GO" id="GO:0003676">
    <property type="term" value="F:nucleic acid binding"/>
    <property type="evidence" value="ECO:0007669"/>
    <property type="project" value="InterPro"/>
</dbReference>
<dbReference type="InterPro" id="IPR012337">
    <property type="entry name" value="RNaseH-like_sf"/>
</dbReference>
<proteinExistence type="predicted"/>
<dbReference type="Pfam" id="PF00075">
    <property type="entry name" value="RNase_H"/>
    <property type="match status" value="1"/>
</dbReference>
<dbReference type="SUPFAM" id="SSF53098">
    <property type="entry name" value="Ribonuclease H-like"/>
    <property type="match status" value="1"/>
</dbReference>
<evidence type="ECO:0000313" key="1">
    <source>
        <dbReference type="EMBL" id="KAF6203653.1"/>
    </source>
</evidence>
<accession>A0A6A4IX18</accession>
<dbReference type="CDD" id="cd09276">
    <property type="entry name" value="Rnase_HI_RT_non_LTR"/>
    <property type="match status" value="1"/>
</dbReference>
<dbReference type="AlphaFoldDB" id="A0A6A4IX18"/>
<dbReference type="OrthoDB" id="6630477at2759"/>
<dbReference type="Gene3D" id="3.30.420.10">
    <property type="entry name" value="Ribonuclease H-like superfamily/Ribonuclease H"/>
    <property type="match status" value="1"/>
</dbReference>
<protein>
    <submittedName>
        <fullName evidence="1">Uncharacterized protein</fullName>
    </submittedName>
</protein>
<dbReference type="PROSITE" id="PS50879">
    <property type="entry name" value="RNASE_H_1"/>
    <property type="match status" value="1"/>
</dbReference>
<evidence type="ECO:0000313" key="2">
    <source>
        <dbReference type="Proteomes" id="UP000466442"/>
    </source>
</evidence>
<reference evidence="1" key="1">
    <citation type="journal article" date="2021" name="Mol. Ecol. Resour.">
        <title>Apolygus lucorum genome provides insights into omnivorousness and mesophyll feeding.</title>
        <authorList>
            <person name="Liu Y."/>
            <person name="Liu H."/>
            <person name="Wang H."/>
            <person name="Huang T."/>
            <person name="Liu B."/>
            <person name="Yang B."/>
            <person name="Yin L."/>
            <person name="Li B."/>
            <person name="Zhang Y."/>
            <person name="Zhang S."/>
            <person name="Jiang F."/>
            <person name="Zhang X."/>
            <person name="Ren Y."/>
            <person name="Wang B."/>
            <person name="Wang S."/>
            <person name="Lu Y."/>
            <person name="Wu K."/>
            <person name="Fan W."/>
            <person name="Wang G."/>
        </authorList>
    </citation>
    <scope>NUCLEOTIDE SEQUENCE</scope>
    <source>
        <strain evidence="1">12Hb</strain>
    </source>
</reference>
<sequence length="272" mass="30193">MSKNGVKTQKKFSAVHSSWSHSAPLGEYASVFQAEVLAIRVCAGESLRREHRGVHVRILSDSQAAIKALAASSINSKLVWDCFQTLCFLSQHNRVSLEWVVGHSGVMGNEKADAMARRGSLTLFIRPEPDIGTPKSSFRATINRWVTDETTSRWSSLRGHALSKRMVAKPNPSTTEELLSLSRKEVRLVVGLVTCFTPLRFHLNRIGVNQNTTLCRLCGEAEEKACHIIFDFEMLSNRKFHLLMSPTPMEAFPSTNLATPLLGLTKGLGLFD</sequence>
<dbReference type="InterPro" id="IPR002156">
    <property type="entry name" value="RNaseH_domain"/>
</dbReference>
<name>A0A6A4IX18_APOLU</name>
<dbReference type="GO" id="GO:0004523">
    <property type="term" value="F:RNA-DNA hybrid ribonuclease activity"/>
    <property type="evidence" value="ECO:0007669"/>
    <property type="project" value="InterPro"/>
</dbReference>
<organism evidence="1 2">
    <name type="scientific">Apolygus lucorum</name>
    <name type="common">Small green plant bug</name>
    <name type="synonym">Lygocoris lucorum</name>
    <dbReference type="NCBI Taxonomy" id="248454"/>
    <lineage>
        <taxon>Eukaryota</taxon>
        <taxon>Metazoa</taxon>
        <taxon>Ecdysozoa</taxon>
        <taxon>Arthropoda</taxon>
        <taxon>Hexapoda</taxon>
        <taxon>Insecta</taxon>
        <taxon>Pterygota</taxon>
        <taxon>Neoptera</taxon>
        <taxon>Paraneoptera</taxon>
        <taxon>Hemiptera</taxon>
        <taxon>Heteroptera</taxon>
        <taxon>Panheteroptera</taxon>
        <taxon>Cimicomorpha</taxon>
        <taxon>Miridae</taxon>
        <taxon>Mirini</taxon>
        <taxon>Apolygus</taxon>
    </lineage>
</organism>
<gene>
    <name evidence="1" type="ORF">GE061_001985</name>
</gene>